<dbReference type="PANTHER" id="PTHR46268">
    <property type="entry name" value="STRESS RESPONSE PROTEIN NHAX"/>
    <property type="match status" value="1"/>
</dbReference>
<evidence type="ECO:0000313" key="3">
    <source>
        <dbReference type="EMBL" id="KGM06920.1"/>
    </source>
</evidence>
<evidence type="ECO:0000259" key="2">
    <source>
        <dbReference type="Pfam" id="PF00582"/>
    </source>
</evidence>
<proteinExistence type="inferred from homology"/>
<dbReference type="STRING" id="392484.LP43_1415"/>
<gene>
    <name evidence="3" type="ORF">LP43_1415</name>
</gene>
<comment type="similarity">
    <text evidence="1">Belongs to the universal stress protein A family.</text>
</comment>
<dbReference type="Gene3D" id="3.40.50.620">
    <property type="entry name" value="HUPs"/>
    <property type="match status" value="1"/>
</dbReference>
<reference evidence="3 4" key="1">
    <citation type="submission" date="2014-09" db="EMBL/GenBank/DDBJ databases">
        <authorList>
            <person name="Grob C."/>
            <person name="Taubert M."/>
            <person name="Howat A.M."/>
            <person name="Burns O.J."/>
            <person name="Dixon J.L."/>
            <person name="Chen Y."/>
            <person name="Murrell J.C."/>
        </authorList>
    </citation>
    <scope>NUCLEOTIDE SEQUENCE [LARGE SCALE GENOMIC DNA]</scope>
    <source>
        <strain evidence="3">L4</strain>
    </source>
</reference>
<dbReference type="PANTHER" id="PTHR46268:SF15">
    <property type="entry name" value="UNIVERSAL STRESS PROTEIN HP_0031"/>
    <property type="match status" value="1"/>
</dbReference>
<evidence type="ECO:0000313" key="4">
    <source>
        <dbReference type="Proteomes" id="UP000029999"/>
    </source>
</evidence>
<dbReference type="PRINTS" id="PR01438">
    <property type="entry name" value="UNVRSLSTRESS"/>
</dbReference>
<dbReference type="InterPro" id="IPR006015">
    <property type="entry name" value="Universal_stress_UspA"/>
</dbReference>
<dbReference type="EMBL" id="JRQD01000003">
    <property type="protein sequence ID" value="KGM06920.1"/>
    <property type="molecule type" value="Genomic_DNA"/>
</dbReference>
<accession>A0A0A0BGB7</accession>
<dbReference type="InterPro" id="IPR006016">
    <property type="entry name" value="UspA"/>
</dbReference>
<dbReference type="CDD" id="cd00293">
    <property type="entry name" value="USP-like"/>
    <property type="match status" value="1"/>
</dbReference>
<protein>
    <submittedName>
        <fullName evidence="3">Universal stress protein</fullName>
    </submittedName>
</protein>
<evidence type="ECO:0000256" key="1">
    <source>
        <dbReference type="ARBA" id="ARBA00008791"/>
    </source>
</evidence>
<dbReference type="RefSeq" id="WP_036313623.1">
    <property type="nucleotide sequence ID" value="NZ_JRQD01000003.1"/>
</dbReference>
<comment type="caution">
    <text evidence="3">The sequence shown here is derived from an EMBL/GenBank/DDBJ whole genome shotgun (WGS) entry which is preliminary data.</text>
</comment>
<feature type="domain" description="UspA" evidence="2">
    <location>
        <begin position="2"/>
        <end position="142"/>
    </location>
</feature>
<sequence>MNKILCATDGSHSAQKAVAHAVELAKLADAELTFIHVVMPTTDDVSHTHFWNSSMLKAAEEQIQMELHEAVETAHQRGLEPVFCTTVPGHNIAKAIIDYAESNHHDYVVVGSVGRTGLSKVLLGSIAEQVISKAHCPVTVVR</sequence>
<organism evidence="3 4">
    <name type="scientific">Methylophaga thiooxydans</name>
    <dbReference type="NCBI Taxonomy" id="392484"/>
    <lineage>
        <taxon>Bacteria</taxon>
        <taxon>Pseudomonadati</taxon>
        <taxon>Pseudomonadota</taxon>
        <taxon>Gammaproteobacteria</taxon>
        <taxon>Thiotrichales</taxon>
        <taxon>Piscirickettsiaceae</taxon>
        <taxon>Methylophaga</taxon>
    </lineage>
</organism>
<dbReference type="InterPro" id="IPR014729">
    <property type="entry name" value="Rossmann-like_a/b/a_fold"/>
</dbReference>
<dbReference type="AlphaFoldDB" id="A0A0A0BGB7"/>
<dbReference type="Proteomes" id="UP000029999">
    <property type="component" value="Unassembled WGS sequence"/>
</dbReference>
<dbReference type="Pfam" id="PF00582">
    <property type="entry name" value="Usp"/>
    <property type="match status" value="1"/>
</dbReference>
<name>A0A0A0BGB7_9GAMM</name>
<dbReference type="SUPFAM" id="SSF52402">
    <property type="entry name" value="Adenine nucleotide alpha hydrolases-like"/>
    <property type="match status" value="1"/>
</dbReference>